<evidence type="ECO:0000313" key="3">
    <source>
        <dbReference type="Proteomes" id="UP000268313"/>
    </source>
</evidence>
<dbReference type="Pfam" id="PF09949">
    <property type="entry name" value="APP1_cat"/>
    <property type="match status" value="1"/>
</dbReference>
<gene>
    <name evidence="2" type="ORF">D7X32_15400</name>
</gene>
<comment type="caution">
    <text evidence="2">The sequence shown here is derived from an EMBL/GenBank/DDBJ whole genome shotgun (WGS) entry which is preliminary data.</text>
</comment>
<accession>A0A3A8K4E3</accession>
<dbReference type="GO" id="GO:0008195">
    <property type="term" value="F:phosphatidate phosphatase activity"/>
    <property type="evidence" value="ECO:0007669"/>
    <property type="project" value="InterPro"/>
</dbReference>
<dbReference type="EMBL" id="RAWE01000047">
    <property type="protein sequence ID" value="RKH02993.1"/>
    <property type="molecule type" value="Genomic_DNA"/>
</dbReference>
<dbReference type="Proteomes" id="UP000268313">
    <property type="component" value="Unassembled WGS sequence"/>
</dbReference>
<sequence length="407" mass="44842">MDLSTATTKLQALRRDMTGHTDRDDERRILDLLAGATSEELNFLLSNVDLVRLLSDLDDRLLGPDHHTELLDLLCARRAAELSLPVRASLATALQKGATHAQAETRLRDLFLGLKGRELTGFKNLLDAGGEYHDLHKLVFDDVDDVAVRTQVLAHFQREAQAFPSGENKVLSDIDDTFFVNWVDKRYPSKTVYPGVLTFYQELDRGPGIIPGRAGDLVFVSARPQDPLGLIENATLDSLSKRGVPLAVMLSGSFFYLVGNTRIAQKKFENFEQYARLFPEYGFVFVGDSGQGDVEFGARMRTALPQAVRAVFIHDVVATPQQKRDAWRAQHVFFFDTYVGAAVDAFHAGVISRDGVDRISAAATESLAAITFTSPAQRQAREAELARDLALASALPRAPGAARTGRD</sequence>
<proteinExistence type="predicted"/>
<name>A0A3A8K4E3_9BACT</name>
<dbReference type="PANTHER" id="PTHR40861">
    <property type="entry name" value="DUF2183 DOMAIN-CONTAINING PROTEIN"/>
    <property type="match status" value="1"/>
</dbReference>
<feature type="domain" description="Phosphatidate phosphatase APP1 catalytic" evidence="1">
    <location>
        <begin position="170"/>
        <end position="314"/>
    </location>
</feature>
<evidence type="ECO:0000259" key="1">
    <source>
        <dbReference type="Pfam" id="PF09949"/>
    </source>
</evidence>
<evidence type="ECO:0000313" key="2">
    <source>
        <dbReference type="EMBL" id="RKH02993.1"/>
    </source>
</evidence>
<dbReference type="RefSeq" id="WP_120603303.1">
    <property type="nucleotide sequence ID" value="NZ_JABFJX010000006.1"/>
</dbReference>
<protein>
    <submittedName>
        <fullName evidence="2">DUF2183 domain-containing protein</fullName>
    </submittedName>
</protein>
<dbReference type="OrthoDB" id="4840954at2"/>
<organism evidence="2 3">
    <name type="scientific">Corallococcus carmarthensis</name>
    <dbReference type="NCBI Taxonomy" id="2316728"/>
    <lineage>
        <taxon>Bacteria</taxon>
        <taxon>Pseudomonadati</taxon>
        <taxon>Myxococcota</taxon>
        <taxon>Myxococcia</taxon>
        <taxon>Myxococcales</taxon>
        <taxon>Cystobacterineae</taxon>
        <taxon>Myxococcaceae</taxon>
        <taxon>Corallococcus</taxon>
    </lineage>
</organism>
<dbReference type="AlphaFoldDB" id="A0A3A8K4E3"/>
<dbReference type="PANTHER" id="PTHR40861:SF1">
    <property type="entry name" value="PHOSPHATIDATE PHOSPHATASE APP1 CATALYTIC DOMAIN-CONTAINING PROTEIN"/>
    <property type="match status" value="1"/>
</dbReference>
<dbReference type="InterPro" id="IPR019236">
    <property type="entry name" value="APP1_cat"/>
</dbReference>
<keyword evidence="3" id="KW-1185">Reference proteome</keyword>
<reference evidence="3" key="1">
    <citation type="submission" date="2018-09" db="EMBL/GenBank/DDBJ databases">
        <authorList>
            <person name="Livingstone P.G."/>
            <person name="Whitworth D.E."/>
        </authorList>
    </citation>
    <scope>NUCLEOTIDE SEQUENCE [LARGE SCALE GENOMIC DNA]</scope>
    <source>
        <strain evidence="3">CA043D</strain>
    </source>
</reference>